<sequence length="520" mass="55196">MAGISHGQGRGAHAHGLWLAGSACWVLLLTGCLGSNSSAGGSAGSVVRPSESPGGTVVQTAIPRATCRTSDAPEKGLQGQVALADRLAGFTGYHCNMDLVGQYEGEGASWQHTSYKDCSYYGQAYALIAVAPKEPKRPTLMKPGAVVIDVSDSSKPRDAGRLTSVSMLDPWESLKVNTARGLLAAVNGTSSNNGGPEFDVYDIKGDCTKPRLLYSGKLSDTTVIGHEGEWAPDGLTYYGGDLTQGQYYAIDVSNPAAPKFITKFSPPVGVHGLSVSPDGTRGYVTLSGSGRNEGNNTNGFAIYDFSPIHNRAADPTPKLISATYWNDGSTAQHTIPVKIKGQDYLIAVDELGSDGTSSVANRVVTCGSGRLAFGIPRIFDVSNPSKPVLLSKLTLDINQPENCQTASMDTVGLALFGYDSHYCQVDNPADAKMLACGYFNSGLRLFDITNPSHVREIAYFNPAMKPGQKGGSTFNVSGNCFGADWTSSQPRFVLEKNEIWFTSQCAGFQVVRYDPAVVPR</sequence>
<reference evidence="1 2" key="1">
    <citation type="submission" date="2022-07" db="EMBL/GenBank/DDBJ databases">
        <authorList>
            <person name="Xamxidin M."/>
            <person name="Wu M."/>
        </authorList>
    </citation>
    <scope>NUCLEOTIDE SEQUENCE [LARGE SCALE GENOMIC DNA]</scope>
    <source>
        <strain evidence="1 2">NBRC 111650</strain>
    </source>
</reference>
<dbReference type="RefSeq" id="WP_256762680.1">
    <property type="nucleotide sequence ID" value="NZ_JANIGO010000001.1"/>
</dbReference>
<evidence type="ECO:0000313" key="1">
    <source>
        <dbReference type="EMBL" id="MCQ8895020.1"/>
    </source>
</evidence>
<dbReference type="EMBL" id="JANIGO010000001">
    <property type="protein sequence ID" value="MCQ8895020.1"/>
    <property type="molecule type" value="Genomic_DNA"/>
</dbReference>
<protein>
    <recommendedName>
        <fullName evidence="3">DUF839 domain-containing protein</fullName>
    </recommendedName>
</protein>
<gene>
    <name evidence="1" type="ORF">NQT62_01045</name>
</gene>
<dbReference type="Proteomes" id="UP001204142">
    <property type="component" value="Unassembled WGS sequence"/>
</dbReference>
<dbReference type="InterPro" id="IPR013211">
    <property type="entry name" value="LVIVD"/>
</dbReference>
<evidence type="ECO:0000313" key="2">
    <source>
        <dbReference type="Proteomes" id="UP001204142"/>
    </source>
</evidence>
<comment type="caution">
    <text evidence="1">The sequence shown here is derived from an EMBL/GenBank/DDBJ whole genome shotgun (WGS) entry which is preliminary data.</text>
</comment>
<evidence type="ECO:0008006" key="3">
    <source>
        <dbReference type="Google" id="ProtNLM"/>
    </source>
</evidence>
<dbReference type="Pfam" id="PF08309">
    <property type="entry name" value="LVIVD"/>
    <property type="match status" value="1"/>
</dbReference>
<dbReference type="SUPFAM" id="SSF63829">
    <property type="entry name" value="Calcium-dependent phosphotriesterase"/>
    <property type="match status" value="1"/>
</dbReference>
<accession>A0ABT1WBX8</accession>
<name>A0ABT1WBX8_9BURK</name>
<organism evidence="1 2">
    <name type="scientific">Limnobacter humi</name>
    <dbReference type="NCBI Taxonomy" id="1778671"/>
    <lineage>
        <taxon>Bacteria</taxon>
        <taxon>Pseudomonadati</taxon>
        <taxon>Pseudomonadota</taxon>
        <taxon>Betaproteobacteria</taxon>
        <taxon>Burkholderiales</taxon>
        <taxon>Burkholderiaceae</taxon>
        <taxon>Limnobacter</taxon>
    </lineage>
</organism>
<proteinExistence type="predicted"/>
<keyword evidence="2" id="KW-1185">Reference proteome</keyword>